<organism evidence="1 2">
    <name type="scientific">Streptomyces rubellomurinus (strain ATCC 31215)</name>
    <dbReference type="NCBI Taxonomy" id="359131"/>
    <lineage>
        <taxon>Bacteria</taxon>
        <taxon>Bacillati</taxon>
        <taxon>Actinomycetota</taxon>
        <taxon>Actinomycetes</taxon>
        <taxon>Kitasatosporales</taxon>
        <taxon>Streptomycetaceae</taxon>
        <taxon>Streptomyces</taxon>
    </lineage>
</organism>
<name>A0A0F2T7X6_STRR3</name>
<reference evidence="1 2" key="1">
    <citation type="submission" date="2015-02" db="EMBL/GenBank/DDBJ databases">
        <authorList>
            <person name="Ju K.-S."/>
            <person name="Doroghazi J.R."/>
            <person name="Metcalf W."/>
        </authorList>
    </citation>
    <scope>NUCLEOTIDE SEQUENCE [LARGE SCALE GENOMIC DNA]</scope>
    <source>
        <strain evidence="1 2">ATCC 31215</strain>
    </source>
</reference>
<dbReference type="AlphaFoldDB" id="A0A0F2T7X6"/>
<evidence type="ECO:0000313" key="2">
    <source>
        <dbReference type="Proteomes" id="UP000033699"/>
    </source>
</evidence>
<accession>A0A0F2T7X6</accession>
<sequence length="91" mass="9821">MHVVRLTLHQVASTGSEEADAHTAHDALWAHAEPRHGLEHVRARAGPHGIDLVLFLRAGSRSDAAVRACELLGSAARSQISSRYIMPPLGR</sequence>
<keyword evidence="2" id="KW-1185">Reference proteome</keyword>
<dbReference type="PATRIC" id="fig|359131.3.peg.2856"/>
<proteinExistence type="predicted"/>
<evidence type="ECO:0000313" key="1">
    <source>
        <dbReference type="EMBL" id="KJS57837.1"/>
    </source>
</evidence>
<comment type="caution">
    <text evidence="1">The sequence shown here is derived from an EMBL/GenBank/DDBJ whole genome shotgun (WGS) entry which is preliminary data.</text>
</comment>
<gene>
    <name evidence="1" type="ORF">VM95_37190</name>
</gene>
<protein>
    <submittedName>
        <fullName evidence="1">Uncharacterized protein</fullName>
    </submittedName>
</protein>
<dbReference type="Proteomes" id="UP000033699">
    <property type="component" value="Unassembled WGS sequence"/>
</dbReference>
<dbReference type="EMBL" id="JZKH01000202">
    <property type="protein sequence ID" value="KJS57837.1"/>
    <property type="molecule type" value="Genomic_DNA"/>
</dbReference>